<reference evidence="3" key="1">
    <citation type="journal article" date="2019" name="Int. J. Syst. Evol. Microbiol.">
        <title>The Global Catalogue of Microorganisms (GCM) 10K type strain sequencing project: providing services to taxonomists for standard genome sequencing and annotation.</title>
        <authorList>
            <consortium name="The Broad Institute Genomics Platform"/>
            <consortium name="The Broad Institute Genome Sequencing Center for Infectious Disease"/>
            <person name="Wu L."/>
            <person name="Ma J."/>
        </authorList>
    </citation>
    <scope>NUCLEOTIDE SEQUENCE [LARGE SCALE GENOMIC DNA]</scope>
    <source>
        <strain evidence="3">TISTR 1535</strain>
    </source>
</reference>
<name>A0ABW5V6E5_9BACI</name>
<dbReference type="Pfam" id="PF01863">
    <property type="entry name" value="YgjP-like"/>
    <property type="match status" value="1"/>
</dbReference>
<comment type="caution">
    <text evidence="2">The sequence shown here is derived from an EMBL/GenBank/DDBJ whole genome shotgun (WGS) entry which is preliminary data.</text>
</comment>
<feature type="domain" description="YgjP-like metallopeptidase" evidence="1">
    <location>
        <begin position="23"/>
        <end position="232"/>
    </location>
</feature>
<keyword evidence="3" id="KW-1185">Reference proteome</keyword>
<protein>
    <submittedName>
        <fullName evidence="2">M48 family metallopeptidase</fullName>
    </submittedName>
</protein>
<gene>
    <name evidence="2" type="ORF">ACFSUO_11805</name>
</gene>
<dbReference type="Proteomes" id="UP001597502">
    <property type="component" value="Unassembled WGS sequence"/>
</dbReference>
<dbReference type="InterPro" id="IPR002725">
    <property type="entry name" value="YgjP-like_metallopeptidase"/>
</dbReference>
<dbReference type="RefSeq" id="WP_382394330.1">
    <property type="nucleotide sequence ID" value="NZ_JBHUNA010000024.1"/>
</dbReference>
<evidence type="ECO:0000313" key="3">
    <source>
        <dbReference type="Proteomes" id="UP001597502"/>
    </source>
</evidence>
<organism evidence="2 3">
    <name type="scientific">Lentibacillus juripiscarius</name>
    <dbReference type="NCBI Taxonomy" id="257446"/>
    <lineage>
        <taxon>Bacteria</taxon>
        <taxon>Bacillati</taxon>
        <taxon>Bacillota</taxon>
        <taxon>Bacilli</taxon>
        <taxon>Bacillales</taxon>
        <taxon>Bacillaceae</taxon>
        <taxon>Lentibacillus</taxon>
    </lineage>
</organism>
<dbReference type="CDD" id="cd07344">
    <property type="entry name" value="M48_yhfN_like"/>
    <property type="match status" value="1"/>
</dbReference>
<proteinExistence type="predicted"/>
<evidence type="ECO:0000313" key="2">
    <source>
        <dbReference type="EMBL" id="MFD2761637.1"/>
    </source>
</evidence>
<accession>A0ABW5V6E5</accession>
<dbReference type="PANTHER" id="PTHR30399">
    <property type="entry name" value="UNCHARACTERIZED PROTEIN YGJP"/>
    <property type="match status" value="1"/>
</dbReference>
<dbReference type="EMBL" id="JBHUNA010000024">
    <property type="protein sequence ID" value="MFD2761637.1"/>
    <property type="molecule type" value="Genomic_DNA"/>
</dbReference>
<sequence>MPSLNYGTTTIDYILYRQPRTDLKISVTLVNGIEVYAPETIDETEIRRHLHKKAPWIQRKISSLEQVDTKTGQYEFISGEKLPYLGRHYRLKVYRGNIPKCSLRFFQGRYLASVPAEMSQEEIRQTLEQQLIQWYRKQALKKLKERSGYFQSLMDANPNSVQIRTQHKRWGTCTPDGDIYINWRLIMAPANVFEYVIVHELAHLKVQDHSPAFWKTVKSILPDYEKRKEWLRVNGMKLHCIG</sequence>
<dbReference type="InterPro" id="IPR053136">
    <property type="entry name" value="UTP_pyrophosphatase-like"/>
</dbReference>
<dbReference type="Gene3D" id="3.30.2010.10">
    <property type="entry name" value="Metalloproteases ('zincins'), catalytic domain"/>
    <property type="match status" value="1"/>
</dbReference>
<dbReference type="PANTHER" id="PTHR30399:SF1">
    <property type="entry name" value="UTP PYROPHOSPHATASE"/>
    <property type="match status" value="1"/>
</dbReference>
<evidence type="ECO:0000259" key="1">
    <source>
        <dbReference type="Pfam" id="PF01863"/>
    </source>
</evidence>